<sequence length="407" mass="45137">MAQHKDAASLFLSQSFVSQLLFMTVFTVNLLYQIQVVGLNAFQLVLVGTILELTVFLFEIPTGLIADYKGRKFSIVLGYFLIGIGFFIEGLFPLFTTVLISQIVWGIGYTCISGALQAWISDEAGLDRVDKIFINSAKYENAGSFIGIPLAVIIGYYSLQASILTGAIGFLLLAIYLWAFMGETTFLKKKRDHSQSSIHELKSMFSGVLASFGKNAILRYCLIISFIAGVYSEGFDRLWVAHLTTAIKEAFLTDENMIFIVGGLQFITSILTIMVFEWFSRMSEKLSFRSLYKSLLISYAILILTLLGFAFSTSIYGLILLFLLIQVNRQVMSTFENIWFNKLITDSSKRATFFSIKGQVDAIGQIGGGPVTGIISLHSSIKAALAASAVLLTPILFIYHRLLKTRG</sequence>
<evidence type="ECO:0000256" key="5">
    <source>
        <dbReference type="ARBA" id="ARBA00023136"/>
    </source>
</evidence>
<reference evidence="8 9" key="1">
    <citation type="submission" date="2017-11" db="EMBL/GenBank/DDBJ databases">
        <title>Comparitive Functional Genomics of Dry Heat Resistant strains isolated from the Viking Spacecraft.</title>
        <authorList>
            <person name="Seuylemezian A."/>
            <person name="Cooper K."/>
            <person name="Vaishampayan P."/>
        </authorList>
    </citation>
    <scope>NUCLEOTIDE SEQUENCE [LARGE SCALE GENOMIC DNA]</scope>
    <source>
        <strain evidence="8 9">V1-29</strain>
    </source>
</reference>
<dbReference type="InterPro" id="IPR020846">
    <property type="entry name" value="MFS_dom"/>
</dbReference>
<feature type="transmembrane region" description="Helical" evidence="6">
    <location>
        <begin position="208"/>
        <end position="231"/>
    </location>
</feature>
<feature type="transmembrane region" description="Helical" evidence="6">
    <location>
        <begin position="257"/>
        <end position="279"/>
    </location>
</feature>
<evidence type="ECO:0000259" key="7">
    <source>
        <dbReference type="PROSITE" id="PS50850"/>
    </source>
</evidence>
<feature type="transmembrane region" description="Helical" evidence="6">
    <location>
        <begin position="73"/>
        <end position="92"/>
    </location>
</feature>
<evidence type="ECO:0000313" key="8">
    <source>
        <dbReference type="EMBL" id="PLT30622.1"/>
    </source>
</evidence>
<dbReference type="InterPro" id="IPR036259">
    <property type="entry name" value="MFS_trans_sf"/>
</dbReference>
<evidence type="ECO:0000256" key="1">
    <source>
        <dbReference type="ARBA" id="ARBA00004651"/>
    </source>
</evidence>
<dbReference type="SUPFAM" id="SSF103473">
    <property type="entry name" value="MFS general substrate transporter"/>
    <property type="match status" value="1"/>
</dbReference>
<feature type="domain" description="Major facilitator superfamily (MFS) profile" evidence="7">
    <location>
        <begin position="7"/>
        <end position="406"/>
    </location>
</feature>
<dbReference type="PANTHER" id="PTHR23530">
    <property type="entry name" value="TRANSPORT PROTEIN-RELATED"/>
    <property type="match status" value="1"/>
</dbReference>
<dbReference type="Proteomes" id="UP000234748">
    <property type="component" value="Unassembled WGS sequence"/>
</dbReference>
<dbReference type="Gene3D" id="1.20.1250.20">
    <property type="entry name" value="MFS general substrate transporter like domains"/>
    <property type="match status" value="1"/>
</dbReference>
<evidence type="ECO:0000313" key="9">
    <source>
        <dbReference type="Proteomes" id="UP000234748"/>
    </source>
</evidence>
<dbReference type="Pfam" id="PF07690">
    <property type="entry name" value="MFS_1"/>
    <property type="match status" value="1"/>
</dbReference>
<dbReference type="GO" id="GO:0005886">
    <property type="term" value="C:plasma membrane"/>
    <property type="evidence" value="ECO:0007669"/>
    <property type="project" value="UniProtKB-SubCell"/>
</dbReference>
<evidence type="ECO:0000256" key="6">
    <source>
        <dbReference type="SAM" id="Phobius"/>
    </source>
</evidence>
<dbReference type="InterPro" id="IPR053160">
    <property type="entry name" value="MFS_DHA3_Transporter"/>
</dbReference>
<dbReference type="InterPro" id="IPR011701">
    <property type="entry name" value="MFS"/>
</dbReference>
<feature type="transmembrane region" description="Helical" evidence="6">
    <location>
        <begin position="98"/>
        <end position="120"/>
    </location>
</feature>
<evidence type="ECO:0000256" key="3">
    <source>
        <dbReference type="ARBA" id="ARBA00022692"/>
    </source>
</evidence>
<dbReference type="PANTHER" id="PTHR23530:SF1">
    <property type="entry name" value="PERMEASE, MAJOR FACILITATOR SUPERFAMILY-RELATED"/>
    <property type="match status" value="1"/>
</dbReference>
<dbReference type="GO" id="GO:0022857">
    <property type="term" value="F:transmembrane transporter activity"/>
    <property type="evidence" value="ECO:0007669"/>
    <property type="project" value="InterPro"/>
</dbReference>
<keyword evidence="4 6" id="KW-1133">Transmembrane helix</keyword>
<feature type="transmembrane region" description="Helical" evidence="6">
    <location>
        <begin position="380"/>
        <end position="399"/>
    </location>
</feature>
<feature type="transmembrane region" description="Helical" evidence="6">
    <location>
        <begin position="7"/>
        <end position="32"/>
    </location>
</feature>
<keyword evidence="2" id="KW-0813">Transport</keyword>
<feature type="transmembrane region" description="Helical" evidence="6">
    <location>
        <begin position="165"/>
        <end position="187"/>
    </location>
</feature>
<comment type="caution">
    <text evidence="8">The sequence shown here is derived from an EMBL/GenBank/DDBJ whole genome shotgun (WGS) entry which is preliminary data.</text>
</comment>
<dbReference type="CDD" id="cd06174">
    <property type="entry name" value="MFS"/>
    <property type="match status" value="1"/>
</dbReference>
<organism evidence="8 9">
    <name type="scientific">Peribacillus deserti</name>
    <dbReference type="NCBI Taxonomy" id="673318"/>
    <lineage>
        <taxon>Bacteria</taxon>
        <taxon>Bacillati</taxon>
        <taxon>Bacillota</taxon>
        <taxon>Bacilli</taxon>
        <taxon>Bacillales</taxon>
        <taxon>Bacillaceae</taxon>
        <taxon>Peribacillus</taxon>
    </lineage>
</organism>
<name>A0A2N5M8G2_9BACI</name>
<proteinExistence type="predicted"/>
<evidence type="ECO:0000256" key="2">
    <source>
        <dbReference type="ARBA" id="ARBA00022448"/>
    </source>
</evidence>
<dbReference type="EMBL" id="PGUY01000019">
    <property type="protein sequence ID" value="PLT30622.1"/>
    <property type="molecule type" value="Genomic_DNA"/>
</dbReference>
<dbReference type="RefSeq" id="WP_101640890.1">
    <property type="nucleotide sequence ID" value="NZ_PGUY01000019.1"/>
</dbReference>
<feature type="transmembrane region" description="Helical" evidence="6">
    <location>
        <begin position="299"/>
        <end position="325"/>
    </location>
</feature>
<evidence type="ECO:0000256" key="4">
    <source>
        <dbReference type="ARBA" id="ARBA00022989"/>
    </source>
</evidence>
<feature type="transmembrane region" description="Helical" evidence="6">
    <location>
        <begin position="44"/>
        <end position="66"/>
    </location>
</feature>
<keyword evidence="5 6" id="KW-0472">Membrane</keyword>
<feature type="transmembrane region" description="Helical" evidence="6">
    <location>
        <begin position="141"/>
        <end position="159"/>
    </location>
</feature>
<dbReference type="PROSITE" id="PS50850">
    <property type="entry name" value="MFS"/>
    <property type="match status" value="1"/>
</dbReference>
<protein>
    <recommendedName>
        <fullName evidence="7">Major facilitator superfamily (MFS) profile domain-containing protein</fullName>
    </recommendedName>
</protein>
<keyword evidence="9" id="KW-1185">Reference proteome</keyword>
<comment type="subcellular location">
    <subcellularLocation>
        <location evidence="1">Cell membrane</location>
        <topology evidence="1">Multi-pass membrane protein</topology>
    </subcellularLocation>
</comment>
<dbReference type="AlphaFoldDB" id="A0A2N5M8G2"/>
<keyword evidence="3 6" id="KW-0812">Transmembrane</keyword>
<gene>
    <name evidence="8" type="ORF">CUU66_06610</name>
</gene>
<accession>A0A2N5M8G2</accession>
<dbReference type="OrthoDB" id="9816124at2"/>